<comment type="subcellular location">
    <subcellularLocation>
        <location evidence="1">Membrane</location>
        <topology evidence="1">Multi-pass membrane protein</topology>
    </subcellularLocation>
</comment>
<dbReference type="InterPro" id="IPR019184">
    <property type="entry name" value="Uncharacterised_TM-17"/>
</dbReference>
<dbReference type="ExpressionAtlas" id="A0A2K3DA64">
    <property type="expression patterns" value="baseline"/>
</dbReference>
<dbReference type="InParanoid" id="A0A2K3DA64"/>
<feature type="transmembrane region" description="Helical" evidence="5">
    <location>
        <begin position="67"/>
        <end position="86"/>
    </location>
</feature>
<evidence type="ECO:0000256" key="3">
    <source>
        <dbReference type="ARBA" id="ARBA00022989"/>
    </source>
</evidence>
<dbReference type="STRING" id="3055.A0A2K3DA64"/>
<dbReference type="RefSeq" id="XP_042920111.1">
    <property type="nucleotide sequence ID" value="XM_043066714.1"/>
</dbReference>
<dbReference type="GO" id="GO:1905515">
    <property type="term" value="P:non-motile cilium assembly"/>
    <property type="evidence" value="ECO:0000318"/>
    <property type="project" value="GO_Central"/>
</dbReference>
<evidence type="ECO:0000313" key="6">
    <source>
        <dbReference type="EMBL" id="PNW77417.1"/>
    </source>
</evidence>
<reference evidence="6 7" key="1">
    <citation type="journal article" date="2007" name="Science">
        <title>The Chlamydomonas genome reveals the evolution of key animal and plant functions.</title>
        <authorList>
            <person name="Merchant S.S."/>
            <person name="Prochnik S.E."/>
            <person name="Vallon O."/>
            <person name="Harris E.H."/>
            <person name="Karpowicz S.J."/>
            <person name="Witman G.B."/>
            <person name="Terry A."/>
            <person name="Salamov A."/>
            <person name="Fritz-Laylin L.K."/>
            <person name="Marechal-Drouard L."/>
            <person name="Marshall W.F."/>
            <person name="Qu L.H."/>
            <person name="Nelson D.R."/>
            <person name="Sanderfoot A.A."/>
            <person name="Spalding M.H."/>
            <person name="Kapitonov V.V."/>
            <person name="Ren Q."/>
            <person name="Ferris P."/>
            <person name="Lindquist E."/>
            <person name="Shapiro H."/>
            <person name="Lucas S.M."/>
            <person name="Grimwood J."/>
            <person name="Schmutz J."/>
            <person name="Cardol P."/>
            <person name="Cerutti H."/>
            <person name="Chanfreau G."/>
            <person name="Chen C.L."/>
            <person name="Cognat V."/>
            <person name="Croft M.T."/>
            <person name="Dent R."/>
            <person name="Dutcher S."/>
            <person name="Fernandez E."/>
            <person name="Fukuzawa H."/>
            <person name="Gonzalez-Ballester D."/>
            <person name="Gonzalez-Halphen D."/>
            <person name="Hallmann A."/>
            <person name="Hanikenne M."/>
            <person name="Hippler M."/>
            <person name="Inwood W."/>
            <person name="Jabbari K."/>
            <person name="Kalanon M."/>
            <person name="Kuras R."/>
            <person name="Lefebvre P.A."/>
            <person name="Lemaire S.D."/>
            <person name="Lobanov A.V."/>
            <person name="Lohr M."/>
            <person name="Manuell A."/>
            <person name="Meier I."/>
            <person name="Mets L."/>
            <person name="Mittag M."/>
            <person name="Mittelmeier T."/>
            <person name="Moroney J.V."/>
            <person name="Moseley J."/>
            <person name="Napoli C."/>
            <person name="Nedelcu A.M."/>
            <person name="Niyogi K."/>
            <person name="Novoselov S.V."/>
            <person name="Paulsen I.T."/>
            <person name="Pazour G."/>
            <person name="Purton S."/>
            <person name="Ral J.P."/>
            <person name="Riano-Pachon D.M."/>
            <person name="Riekhof W."/>
            <person name="Rymarquis L."/>
            <person name="Schroda M."/>
            <person name="Stern D."/>
            <person name="Umen J."/>
            <person name="Willows R."/>
            <person name="Wilson N."/>
            <person name="Zimmer S.L."/>
            <person name="Allmer J."/>
            <person name="Balk J."/>
            <person name="Bisova K."/>
            <person name="Chen C.J."/>
            <person name="Elias M."/>
            <person name="Gendler K."/>
            <person name="Hauser C."/>
            <person name="Lamb M.R."/>
            <person name="Ledford H."/>
            <person name="Long J.C."/>
            <person name="Minagawa J."/>
            <person name="Page M.D."/>
            <person name="Pan J."/>
            <person name="Pootakham W."/>
            <person name="Roje S."/>
            <person name="Rose A."/>
            <person name="Stahlberg E."/>
            <person name="Terauchi A.M."/>
            <person name="Yang P."/>
            <person name="Ball S."/>
            <person name="Bowler C."/>
            <person name="Dieckmann C.L."/>
            <person name="Gladyshev V.N."/>
            <person name="Green P."/>
            <person name="Jorgensen R."/>
            <person name="Mayfield S."/>
            <person name="Mueller-Roeber B."/>
            <person name="Rajamani S."/>
            <person name="Sayre R.T."/>
            <person name="Brokstein P."/>
            <person name="Dubchak I."/>
            <person name="Goodstein D."/>
            <person name="Hornick L."/>
            <person name="Huang Y.W."/>
            <person name="Jhaveri J."/>
            <person name="Luo Y."/>
            <person name="Martinez D."/>
            <person name="Ngau W.C."/>
            <person name="Otillar B."/>
            <person name="Poliakov A."/>
            <person name="Porter A."/>
            <person name="Szajkowski L."/>
            <person name="Werner G."/>
            <person name="Zhou K."/>
            <person name="Grigoriev I.V."/>
            <person name="Rokhsar D.S."/>
            <person name="Grossman A.R."/>
        </authorList>
    </citation>
    <scope>NUCLEOTIDE SEQUENCE [LARGE SCALE GENOMIC DNA]</scope>
    <source>
        <strain evidence="7">CC-503</strain>
    </source>
</reference>
<keyword evidence="3 5" id="KW-1133">Transmembrane helix</keyword>
<dbReference type="Gramene" id="PNW77417">
    <property type="protein sequence ID" value="PNW77417"/>
    <property type="gene ID" value="CHLRE_10g435600v5"/>
</dbReference>
<dbReference type="Proteomes" id="UP000006906">
    <property type="component" value="Chromosome 10"/>
</dbReference>
<protein>
    <submittedName>
        <fullName evidence="6">Uncharacterized protein</fullName>
    </submittedName>
</protein>
<dbReference type="PANTHER" id="PTHR13531:SF6">
    <property type="entry name" value="TMEM (HUMAN TRANSMEMBRANE PROTEIN) HOMOLOG"/>
    <property type="match status" value="1"/>
</dbReference>
<evidence type="ECO:0000256" key="4">
    <source>
        <dbReference type="ARBA" id="ARBA00023136"/>
    </source>
</evidence>
<dbReference type="GO" id="GO:0016020">
    <property type="term" value="C:membrane"/>
    <property type="evidence" value="ECO:0007669"/>
    <property type="project" value="UniProtKB-SubCell"/>
</dbReference>
<gene>
    <name evidence="6" type="ORF">CHLRE_10g435600v5</name>
</gene>
<dbReference type="Pfam" id="PF09799">
    <property type="entry name" value="Transmemb_17"/>
    <property type="match status" value="1"/>
</dbReference>
<evidence type="ECO:0000256" key="5">
    <source>
        <dbReference type="SAM" id="Phobius"/>
    </source>
</evidence>
<organism evidence="6 7">
    <name type="scientific">Chlamydomonas reinhardtii</name>
    <name type="common">Chlamydomonas smithii</name>
    <dbReference type="NCBI Taxonomy" id="3055"/>
    <lineage>
        <taxon>Eukaryota</taxon>
        <taxon>Viridiplantae</taxon>
        <taxon>Chlorophyta</taxon>
        <taxon>core chlorophytes</taxon>
        <taxon>Chlorophyceae</taxon>
        <taxon>CS clade</taxon>
        <taxon>Chlamydomonadales</taxon>
        <taxon>Chlamydomonadaceae</taxon>
        <taxon>Chlamydomonas</taxon>
    </lineage>
</organism>
<accession>A0A2K3DA64</accession>
<dbReference type="KEGG" id="cre:CHLRE_10g435600v5"/>
<keyword evidence="4 5" id="KW-0472">Membrane</keyword>
<evidence type="ECO:0000256" key="2">
    <source>
        <dbReference type="ARBA" id="ARBA00022692"/>
    </source>
</evidence>
<dbReference type="GeneID" id="5716060"/>
<feature type="transmembrane region" description="Helical" evidence="5">
    <location>
        <begin position="36"/>
        <end position="55"/>
    </location>
</feature>
<keyword evidence="2 5" id="KW-0812">Transmembrane</keyword>
<dbReference type="AlphaFoldDB" id="A0A2K3DA64"/>
<evidence type="ECO:0000313" key="7">
    <source>
        <dbReference type="Proteomes" id="UP000006906"/>
    </source>
</evidence>
<dbReference type="PANTHER" id="PTHR13531">
    <property type="entry name" value="GEO07735P1-RELATED-RELATED"/>
    <property type="match status" value="1"/>
</dbReference>
<keyword evidence="7" id="KW-1185">Reference proteome</keyword>
<dbReference type="OrthoDB" id="311720at2759"/>
<proteinExistence type="predicted"/>
<feature type="transmembrane region" description="Helical" evidence="5">
    <location>
        <begin position="98"/>
        <end position="118"/>
    </location>
</feature>
<sequence length="196" mass="22895">MTLPLHPVQTGFDPRLRNLADRKIVSNVFLQQLLFYRPYFDIGWLLFWAVFIFQNYWEGLKLKDNDIVRTIFFLFWFITEPIRYYAGMYGNLQENLPWLIMFTLLCVFPQMGTHLYLLMGTFRRNARTKAIQYVALGLQLLDLAAGVYTSASRTSHPACERNHLPRIAVIHCVAAGSCLSRRRHTLLTRTSLRMSA</sequence>
<dbReference type="PaxDb" id="3055-EDP05668"/>
<evidence type="ECO:0000256" key="1">
    <source>
        <dbReference type="ARBA" id="ARBA00004141"/>
    </source>
</evidence>
<name>A0A2K3DA64_CHLRE</name>
<dbReference type="EMBL" id="CM008971">
    <property type="protein sequence ID" value="PNW77417.1"/>
    <property type="molecule type" value="Genomic_DNA"/>
</dbReference>
<dbReference type="GO" id="GO:0035869">
    <property type="term" value="C:ciliary transition zone"/>
    <property type="evidence" value="ECO:0000318"/>
    <property type="project" value="GO_Central"/>
</dbReference>
<dbReference type="OMA" id="IMMTAVE"/>